<dbReference type="PROSITE" id="PS00198">
    <property type="entry name" value="4FE4S_FER_1"/>
    <property type="match status" value="1"/>
</dbReference>
<gene>
    <name evidence="6" type="ORF">UT64_C0005G0010</name>
</gene>
<dbReference type="GO" id="GO:0051536">
    <property type="term" value="F:iron-sulfur cluster binding"/>
    <property type="evidence" value="ECO:0007669"/>
    <property type="project" value="UniProtKB-KW"/>
</dbReference>
<evidence type="ECO:0000259" key="5">
    <source>
        <dbReference type="PROSITE" id="PS51379"/>
    </source>
</evidence>
<dbReference type="PROSITE" id="PS51379">
    <property type="entry name" value="4FE4S_FER_2"/>
    <property type="match status" value="2"/>
</dbReference>
<keyword evidence="3" id="KW-0411">Iron-sulfur</keyword>
<feature type="domain" description="4Fe-4S ferredoxin-type" evidence="5">
    <location>
        <begin position="188"/>
        <end position="216"/>
    </location>
</feature>
<comment type="caution">
    <text evidence="6">The sequence shown here is derived from an EMBL/GenBank/DDBJ whole genome shotgun (WGS) entry which is preliminary data.</text>
</comment>
<evidence type="ECO:0000256" key="4">
    <source>
        <dbReference type="SAM" id="Phobius"/>
    </source>
</evidence>
<name>A0A0G0SG12_9BACT</name>
<evidence type="ECO:0000256" key="2">
    <source>
        <dbReference type="ARBA" id="ARBA00023004"/>
    </source>
</evidence>
<dbReference type="SUPFAM" id="SSF54862">
    <property type="entry name" value="4Fe-4S ferredoxins"/>
    <property type="match status" value="1"/>
</dbReference>
<feature type="transmembrane region" description="Helical" evidence="4">
    <location>
        <begin position="48"/>
        <end position="68"/>
    </location>
</feature>
<dbReference type="Proteomes" id="UP000034137">
    <property type="component" value="Unassembled WGS sequence"/>
</dbReference>
<keyword evidence="4" id="KW-1133">Transmembrane helix</keyword>
<dbReference type="PANTHER" id="PTHR43122">
    <property type="entry name" value="FERREDOXIN SUBUNIT OF PYRUVATE:FLAVODOXIN OXIDOREDUCTASE-RELATED"/>
    <property type="match status" value="1"/>
</dbReference>
<evidence type="ECO:0000313" key="7">
    <source>
        <dbReference type="Proteomes" id="UP000034137"/>
    </source>
</evidence>
<dbReference type="Gene3D" id="3.30.70.20">
    <property type="match status" value="1"/>
</dbReference>
<keyword evidence="4" id="KW-0472">Membrane</keyword>
<protein>
    <submittedName>
        <fullName evidence="6">Ferredoxin</fullName>
    </submittedName>
</protein>
<dbReference type="InterPro" id="IPR017900">
    <property type="entry name" value="4Fe4S_Fe_S_CS"/>
</dbReference>
<evidence type="ECO:0000313" key="6">
    <source>
        <dbReference type="EMBL" id="KKR33630.1"/>
    </source>
</evidence>
<keyword evidence="4" id="KW-0812">Transmembrane</keyword>
<organism evidence="6 7">
    <name type="scientific">Candidatus Falkowbacteria bacterium GW2011_GWF2_39_8</name>
    <dbReference type="NCBI Taxonomy" id="1618642"/>
    <lineage>
        <taxon>Bacteria</taxon>
        <taxon>Candidatus Falkowiibacteriota</taxon>
    </lineage>
</organism>
<dbReference type="PATRIC" id="fig|1618642.3.peg.166"/>
<proteinExistence type="predicted"/>
<dbReference type="PANTHER" id="PTHR43122:SF1">
    <property type="entry name" value="IRON-SULFUR-BINDING PROTEIN"/>
    <property type="match status" value="1"/>
</dbReference>
<sequence length="271" mass="30621">MNNMDKIEVYYFSGTGNSLHGSQGLAKRLPNVSLLPIASLLKKDKVSALGAVVGFIFPVHLSTIPIFLKDFIKKVDLSSAEYIFAVATRIGTEHSAFFEIEKILRKKGKHLSSSFNLNMPSNDPKFNFTPAGGYEMKELEKEVERQLEVISRAIDNKEQLPIKDKNYLTRIPFVRLLSPLVTLLDGIQQNFYADDKCAGCGICKKVCLSGKIKMSEGRPIWQKEIKCFKCYACLNYCPNQAVQIKNFTEKKGRYSHPYASADEIARQKFDM</sequence>
<keyword evidence="1" id="KW-0479">Metal-binding</keyword>
<dbReference type="GO" id="GO:0046872">
    <property type="term" value="F:metal ion binding"/>
    <property type="evidence" value="ECO:0007669"/>
    <property type="project" value="UniProtKB-KW"/>
</dbReference>
<dbReference type="InterPro" id="IPR017896">
    <property type="entry name" value="4Fe4S_Fe-S-bd"/>
</dbReference>
<reference evidence="6 7" key="1">
    <citation type="journal article" date="2015" name="Nature">
        <title>rRNA introns, odd ribosomes, and small enigmatic genomes across a large radiation of phyla.</title>
        <authorList>
            <person name="Brown C.T."/>
            <person name="Hug L.A."/>
            <person name="Thomas B.C."/>
            <person name="Sharon I."/>
            <person name="Castelle C.J."/>
            <person name="Singh A."/>
            <person name="Wilkins M.J."/>
            <person name="Williams K.H."/>
            <person name="Banfield J.F."/>
        </authorList>
    </citation>
    <scope>NUCLEOTIDE SEQUENCE [LARGE SCALE GENOMIC DNA]</scope>
</reference>
<keyword evidence="2" id="KW-0408">Iron</keyword>
<evidence type="ECO:0000256" key="1">
    <source>
        <dbReference type="ARBA" id="ARBA00022723"/>
    </source>
</evidence>
<dbReference type="AlphaFoldDB" id="A0A0G0SG12"/>
<evidence type="ECO:0000256" key="3">
    <source>
        <dbReference type="ARBA" id="ARBA00023014"/>
    </source>
</evidence>
<dbReference type="NCBIfam" id="NF038196">
    <property type="entry name" value="ferrodoxin_EFR1"/>
    <property type="match status" value="1"/>
</dbReference>
<dbReference type="EMBL" id="LBXO01000005">
    <property type="protein sequence ID" value="KKR33630.1"/>
    <property type="molecule type" value="Genomic_DNA"/>
</dbReference>
<accession>A0A0G0SG12</accession>
<dbReference type="InterPro" id="IPR047964">
    <property type="entry name" value="EFR1-like"/>
</dbReference>
<feature type="domain" description="4Fe-4S ferredoxin-type" evidence="5">
    <location>
        <begin position="217"/>
        <end position="247"/>
    </location>
</feature>
<dbReference type="Pfam" id="PF13187">
    <property type="entry name" value="Fer4_9"/>
    <property type="match status" value="1"/>
</dbReference>